<feature type="compositionally biased region" description="Basic and acidic residues" evidence="1">
    <location>
        <begin position="128"/>
        <end position="147"/>
    </location>
</feature>
<organism evidence="3 4">
    <name type="scientific">Actinomadura rudentiformis</name>
    <dbReference type="NCBI Taxonomy" id="359158"/>
    <lineage>
        <taxon>Bacteria</taxon>
        <taxon>Bacillati</taxon>
        <taxon>Actinomycetota</taxon>
        <taxon>Actinomycetes</taxon>
        <taxon>Streptosporangiales</taxon>
        <taxon>Thermomonosporaceae</taxon>
        <taxon>Actinomadura</taxon>
    </lineage>
</organism>
<evidence type="ECO:0000256" key="2">
    <source>
        <dbReference type="SAM" id="SignalP"/>
    </source>
</evidence>
<reference evidence="3 4" key="1">
    <citation type="submission" date="2019-09" db="EMBL/GenBank/DDBJ databases">
        <title>Actinomadura physcomitrii sp. nov., a novel actinomycete isolated from moss [Physcomitrium sphaericum (Ludw) Fuernr].</title>
        <authorList>
            <person name="Zhuang X."/>
            <person name="Liu C."/>
        </authorList>
    </citation>
    <scope>NUCLEOTIDE SEQUENCE [LARGE SCALE GENOMIC DNA]</scope>
    <source>
        <strain evidence="3 4">HMC1</strain>
    </source>
</reference>
<evidence type="ECO:0008006" key="5">
    <source>
        <dbReference type="Google" id="ProtNLM"/>
    </source>
</evidence>
<dbReference type="RefSeq" id="WP_151567296.1">
    <property type="nucleotide sequence ID" value="NZ_WBMT01000022.1"/>
</dbReference>
<name>A0A6H9YQT1_9ACTN</name>
<keyword evidence="2" id="KW-0732">Signal</keyword>
<feature type="signal peptide" evidence="2">
    <location>
        <begin position="1"/>
        <end position="27"/>
    </location>
</feature>
<evidence type="ECO:0000313" key="4">
    <source>
        <dbReference type="Proteomes" id="UP000468735"/>
    </source>
</evidence>
<keyword evidence="4" id="KW-1185">Reference proteome</keyword>
<feature type="compositionally biased region" description="Pro residues" evidence="1">
    <location>
        <begin position="151"/>
        <end position="165"/>
    </location>
</feature>
<dbReference type="Proteomes" id="UP000468735">
    <property type="component" value="Unassembled WGS sequence"/>
</dbReference>
<accession>A0A6H9YQT1</accession>
<evidence type="ECO:0000256" key="1">
    <source>
        <dbReference type="SAM" id="MobiDB-lite"/>
    </source>
</evidence>
<proteinExistence type="predicted"/>
<gene>
    <name evidence="3" type="ORF">F8566_38780</name>
</gene>
<sequence>MMKPFILLAGAAVAIGALGTGAAAASAADPSPAPVKAPAEPPAVVHGESVMRDADGKTRVYMWQTGTVTQKSDSSITVHSSDGTTWTWALTPDTTIRKKSLKVGDTVMIGGPRNGDTRTATLITDPPDFDKLRDRMKDLRKQMEGLRENLPNPPAPPSDFPIPRA</sequence>
<dbReference type="EMBL" id="WBMT01000022">
    <property type="protein sequence ID" value="KAB2342487.1"/>
    <property type="molecule type" value="Genomic_DNA"/>
</dbReference>
<feature type="region of interest" description="Disordered" evidence="1">
    <location>
        <begin position="109"/>
        <end position="165"/>
    </location>
</feature>
<protein>
    <recommendedName>
        <fullName evidence="5">DUF5666 domain-containing protein</fullName>
    </recommendedName>
</protein>
<evidence type="ECO:0000313" key="3">
    <source>
        <dbReference type="EMBL" id="KAB2342487.1"/>
    </source>
</evidence>
<dbReference type="AlphaFoldDB" id="A0A6H9YQT1"/>
<comment type="caution">
    <text evidence="3">The sequence shown here is derived from an EMBL/GenBank/DDBJ whole genome shotgun (WGS) entry which is preliminary data.</text>
</comment>
<feature type="chain" id="PRO_5026111405" description="DUF5666 domain-containing protein" evidence="2">
    <location>
        <begin position="28"/>
        <end position="165"/>
    </location>
</feature>